<sequence>MPVMQSPDAPPRYLDQGAEQLPEYTSTRPLSLVASRHTPILKEFTYDSKNRKGRSWLSLTLKGDTLLSKHTPTIAEGSGLSGSVSLNLESSEAIQAVSISVIGQIITGANPGESFTFLEIPVTLWSKALGEANPAGDVRQESSGKLLGTYSWPFHVDIPKQVTLPIGSYGSSQTYTLPQTFLERHTRAGIKYDVIVRISRGKLRVNSKLTATFGYLPIIRPMAPSPLRQLAYQENSPILGPEADPEGWHTVPSTWVKGNVFGKRSVSIHCTLSLAKPLCYTRGTAIPCFLDLQSADGQALGLLSSPNAVVLRLRRRVKYRDNNLTTKLEVGIDTKDTVTDSESAVWWPSREGDTTMDSPRRCLAGEIHLNKILKPTTAIANFSIEYAVVLFSFDAPAFTSTGPDTLLIQPVEVATAYAPGPRPRIYSPPNYQPPVPVNPFYQAMPTEASLGSF</sequence>
<name>A0A067NCK8_PLEO1</name>
<dbReference type="AlphaFoldDB" id="A0A067NCK8"/>
<organism evidence="1 2">
    <name type="scientific">Pleurotus ostreatus (strain PC15)</name>
    <name type="common">Oyster mushroom</name>
    <dbReference type="NCBI Taxonomy" id="1137138"/>
    <lineage>
        <taxon>Eukaryota</taxon>
        <taxon>Fungi</taxon>
        <taxon>Dikarya</taxon>
        <taxon>Basidiomycota</taxon>
        <taxon>Agaricomycotina</taxon>
        <taxon>Agaricomycetes</taxon>
        <taxon>Agaricomycetidae</taxon>
        <taxon>Agaricales</taxon>
        <taxon>Pleurotineae</taxon>
        <taxon>Pleurotaceae</taxon>
        <taxon>Pleurotus</taxon>
    </lineage>
</organism>
<dbReference type="Gene3D" id="2.60.40.640">
    <property type="match status" value="1"/>
</dbReference>
<dbReference type="InParanoid" id="A0A067NCK8"/>
<evidence type="ECO:0000313" key="2">
    <source>
        <dbReference type="Proteomes" id="UP000027073"/>
    </source>
</evidence>
<gene>
    <name evidence="1" type="ORF">PLEOSDRAFT_1107624</name>
</gene>
<accession>A0A067NCK8</accession>
<reference evidence="2" key="1">
    <citation type="journal article" date="2014" name="Proc. Natl. Acad. Sci. U.S.A.">
        <title>Extensive sampling of basidiomycete genomes demonstrates inadequacy of the white-rot/brown-rot paradigm for wood decay fungi.</title>
        <authorList>
            <person name="Riley R."/>
            <person name="Salamov A.A."/>
            <person name="Brown D.W."/>
            <person name="Nagy L.G."/>
            <person name="Floudas D."/>
            <person name="Held B.W."/>
            <person name="Levasseur A."/>
            <person name="Lombard V."/>
            <person name="Morin E."/>
            <person name="Otillar R."/>
            <person name="Lindquist E.A."/>
            <person name="Sun H."/>
            <person name="LaButti K.M."/>
            <person name="Schmutz J."/>
            <person name="Jabbour D."/>
            <person name="Luo H."/>
            <person name="Baker S.E."/>
            <person name="Pisabarro A.G."/>
            <person name="Walton J.D."/>
            <person name="Blanchette R.A."/>
            <person name="Henrissat B."/>
            <person name="Martin F."/>
            <person name="Cullen D."/>
            <person name="Hibbett D.S."/>
            <person name="Grigoriev I.V."/>
        </authorList>
    </citation>
    <scope>NUCLEOTIDE SEQUENCE [LARGE SCALE GENOMIC DNA]</scope>
    <source>
        <strain evidence="2">PC15</strain>
    </source>
</reference>
<protein>
    <recommendedName>
        <fullName evidence="3">Arrestin-like N-terminal domain-containing protein</fullName>
    </recommendedName>
</protein>
<evidence type="ECO:0000313" key="1">
    <source>
        <dbReference type="EMBL" id="KDQ24695.1"/>
    </source>
</evidence>
<dbReference type="InterPro" id="IPR014752">
    <property type="entry name" value="Arrestin-like_C"/>
</dbReference>
<dbReference type="EMBL" id="KL198011">
    <property type="protein sequence ID" value="KDQ24695.1"/>
    <property type="molecule type" value="Genomic_DNA"/>
</dbReference>
<dbReference type="OrthoDB" id="3261578at2759"/>
<dbReference type="VEuPathDB" id="FungiDB:PLEOSDRAFT_1107624"/>
<dbReference type="Proteomes" id="UP000027073">
    <property type="component" value="Unassembled WGS sequence"/>
</dbReference>
<proteinExistence type="predicted"/>
<dbReference type="HOGENOM" id="CLU_025691_0_0_1"/>
<evidence type="ECO:0008006" key="3">
    <source>
        <dbReference type="Google" id="ProtNLM"/>
    </source>
</evidence>